<comment type="catalytic activity">
    <reaction evidence="9">
        <text>L-tyrosyl-[protein] + ATP = O-phospho-L-tyrosyl-[protein] + ADP + H(+)</text>
        <dbReference type="Rhea" id="RHEA:10596"/>
        <dbReference type="Rhea" id="RHEA-COMP:10136"/>
        <dbReference type="Rhea" id="RHEA-COMP:20101"/>
        <dbReference type="ChEBI" id="CHEBI:15378"/>
        <dbReference type="ChEBI" id="CHEBI:30616"/>
        <dbReference type="ChEBI" id="CHEBI:46858"/>
        <dbReference type="ChEBI" id="CHEBI:61978"/>
        <dbReference type="ChEBI" id="CHEBI:456216"/>
        <dbReference type="EC" id="2.7.10.2"/>
    </reaction>
</comment>
<dbReference type="GO" id="GO:0005524">
    <property type="term" value="F:ATP binding"/>
    <property type="evidence" value="ECO:0007669"/>
    <property type="project" value="UniProtKB-UniRule"/>
</dbReference>
<dbReference type="Gene3D" id="2.30.30.40">
    <property type="entry name" value="SH3 Domains"/>
    <property type="match status" value="1"/>
</dbReference>
<keyword evidence="2 11" id="KW-0728">SH3 domain</keyword>
<dbReference type="InterPro" id="IPR050198">
    <property type="entry name" value="Non-receptor_tyrosine_kinases"/>
</dbReference>
<evidence type="ECO:0000256" key="13">
    <source>
        <dbReference type="SAM" id="MobiDB-lite"/>
    </source>
</evidence>
<dbReference type="Pfam" id="PF00017">
    <property type="entry name" value="SH2"/>
    <property type="match status" value="1"/>
</dbReference>
<dbReference type="GO" id="GO:0051129">
    <property type="term" value="P:negative regulation of cellular component organization"/>
    <property type="evidence" value="ECO:0007669"/>
    <property type="project" value="UniProtKB-ARBA"/>
</dbReference>
<dbReference type="Pfam" id="PF00018">
    <property type="entry name" value="SH3_1"/>
    <property type="match status" value="1"/>
</dbReference>
<dbReference type="PROSITE" id="PS00107">
    <property type="entry name" value="PROTEIN_KINASE_ATP"/>
    <property type="match status" value="1"/>
</dbReference>
<feature type="region of interest" description="Disordered" evidence="13">
    <location>
        <begin position="899"/>
        <end position="921"/>
    </location>
</feature>
<keyword evidence="7 10" id="KW-0727">SH2 domain</keyword>
<dbReference type="PRINTS" id="PR00401">
    <property type="entry name" value="SH2DOMAIN"/>
</dbReference>
<protein>
    <recommendedName>
        <fullName evidence="1">non-specific protein-tyrosine kinase</fullName>
        <ecNumber evidence="1">2.7.10.2</ecNumber>
    </recommendedName>
</protein>
<feature type="region of interest" description="Disordered" evidence="13">
    <location>
        <begin position="1442"/>
        <end position="1667"/>
    </location>
</feature>
<evidence type="ECO:0000259" key="15">
    <source>
        <dbReference type="PROSITE" id="PS50002"/>
    </source>
</evidence>
<dbReference type="GO" id="GO:0023052">
    <property type="term" value="P:signaling"/>
    <property type="evidence" value="ECO:0007669"/>
    <property type="project" value="UniProtKB-ARBA"/>
</dbReference>
<dbReference type="InterPro" id="IPR036860">
    <property type="entry name" value="SH2_dom_sf"/>
</dbReference>
<dbReference type="CDD" id="cd11850">
    <property type="entry name" value="SH3_Abl"/>
    <property type="match status" value="1"/>
</dbReference>
<dbReference type="GO" id="GO:0004715">
    <property type="term" value="F:non-membrane spanning protein tyrosine kinase activity"/>
    <property type="evidence" value="ECO:0007669"/>
    <property type="project" value="UniProtKB-EC"/>
</dbReference>
<dbReference type="InterPro" id="IPR011009">
    <property type="entry name" value="Kinase-like_dom_sf"/>
</dbReference>
<dbReference type="CDD" id="cd05052">
    <property type="entry name" value="PTKc_Abl"/>
    <property type="match status" value="1"/>
</dbReference>
<dbReference type="RefSeq" id="XP_001353063.4">
    <property type="nucleotide sequence ID" value="XM_001353027.4"/>
</dbReference>
<feature type="compositionally biased region" description="Low complexity" evidence="13">
    <location>
        <begin position="1609"/>
        <end position="1621"/>
    </location>
</feature>
<dbReference type="SMART" id="SM00252">
    <property type="entry name" value="SH2"/>
    <property type="match status" value="1"/>
</dbReference>
<dbReference type="PRINTS" id="PR00109">
    <property type="entry name" value="TYRKINASE"/>
</dbReference>
<dbReference type="Gene3D" id="1.10.510.10">
    <property type="entry name" value="Transferase(Phosphotransferase) domain 1"/>
    <property type="match status" value="1"/>
</dbReference>
<accession>A0A6I8UC48</accession>
<feature type="compositionally biased region" description="Polar residues" evidence="13">
    <location>
        <begin position="755"/>
        <end position="790"/>
    </location>
</feature>
<evidence type="ECO:0000256" key="6">
    <source>
        <dbReference type="ARBA" id="ARBA00022840"/>
    </source>
</evidence>
<dbReference type="Gene3D" id="1.20.120.330">
    <property type="entry name" value="Nucleotidyltransferases domain 2"/>
    <property type="match status" value="1"/>
</dbReference>
<evidence type="ECO:0000313" key="18">
    <source>
        <dbReference type="RefSeq" id="XP_001353063.4"/>
    </source>
</evidence>
<dbReference type="PROSITE" id="PS00109">
    <property type="entry name" value="PROTEIN_KINASE_TYR"/>
    <property type="match status" value="1"/>
</dbReference>
<dbReference type="Proteomes" id="UP000001819">
    <property type="component" value="Chromosome X"/>
</dbReference>
<dbReference type="PROSITE" id="PS50002">
    <property type="entry name" value="SH3"/>
    <property type="match status" value="1"/>
</dbReference>
<feature type="compositionally biased region" description="Low complexity" evidence="13">
    <location>
        <begin position="700"/>
        <end position="717"/>
    </location>
</feature>
<dbReference type="InterPro" id="IPR017441">
    <property type="entry name" value="Protein_kinase_ATP_BS"/>
</dbReference>
<feature type="compositionally biased region" description="Low complexity" evidence="13">
    <location>
        <begin position="1255"/>
        <end position="1280"/>
    </location>
</feature>
<dbReference type="EC" id="2.7.10.2" evidence="1"/>
<dbReference type="KEGG" id="dpo:4812679"/>
<feature type="region of interest" description="Disordered" evidence="13">
    <location>
        <begin position="1"/>
        <end position="109"/>
    </location>
</feature>
<evidence type="ECO:0000313" key="17">
    <source>
        <dbReference type="Proteomes" id="UP000001819"/>
    </source>
</evidence>
<evidence type="ECO:0000256" key="9">
    <source>
        <dbReference type="ARBA" id="ARBA00051245"/>
    </source>
</evidence>
<dbReference type="GO" id="GO:0002009">
    <property type="term" value="P:morphogenesis of an epithelium"/>
    <property type="evidence" value="ECO:0007669"/>
    <property type="project" value="UniProtKB-ARBA"/>
</dbReference>
<dbReference type="FunFam" id="1.10.510.10:FF:000542">
    <property type="entry name" value="Tyrosine-protein kinase Abl"/>
    <property type="match status" value="1"/>
</dbReference>
<dbReference type="SMART" id="SM00326">
    <property type="entry name" value="SH3"/>
    <property type="match status" value="1"/>
</dbReference>
<feature type="domain" description="SH3" evidence="15">
    <location>
        <begin position="212"/>
        <end position="273"/>
    </location>
</feature>
<feature type="compositionally biased region" description="Pro residues" evidence="13">
    <location>
        <begin position="1215"/>
        <end position="1240"/>
    </location>
</feature>
<dbReference type="InterPro" id="IPR020635">
    <property type="entry name" value="Tyr_kinase_cat_dom"/>
</dbReference>
<evidence type="ECO:0000256" key="8">
    <source>
        <dbReference type="ARBA" id="ARBA00023137"/>
    </source>
</evidence>
<feature type="compositionally biased region" description="Basic and acidic residues" evidence="13">
    <location>
        <begin position="1"/>
        <end position="11"/>
    </location>
</feature>
<dbReference type="PROSITE" id="PS50011">
    <property type="entry name" value="PROTEIN_KINASE_DOM"/>
    <property type="match status" value="1"/>
</dbReference>
<feature type="compositionally biased region" description="Polar residues" evidence="13">
    <location>
        <begin position="971"/>
        <end position="982"/>
    </location>
</feature>
<evidence type="ECO:0000256" key="10">
    <source>
        <dbReference type="PROSITE-ProRule" id="PRU00191"/>
    </source>
</evidence>
<dbReference type="Gene3D" id="3.30.505.10">
    <property type="entry name" value="SH2 domain"/>
    <property type="match status" value="1"/>
</dbReference>
<feature type="compositionally biased region" description="Low complexity" evidence="13">
    <location>
        <begin position="1632"/>
        <end position="1641"/>
    </location>
</feature>
<keyword evidence="6 12" id="KW-0067">ATP-binding</keyword>
<dbReference type="InterPro" id="IPR015015">
    <property type="entry name" value="F-actin-binding"/>
</dbReference>
<dbReference type="FunCoup" id="A0A6I8UC48">
    <property type="interactions" value="77"/>
</dbReference>
<evidence type="ECO:0000259" key="16">
    <source>
        <dbReference type="PROSITE" id="PS50011"/>
    </source>
</evidence>
<evidence type="ECO:0000256" key="7">
    <source>
        <dbReference type="ARBA" id="ARBA00022999"/>
    </source>
</evidence>
<dbReference type="GO" id="GO:0007154">
    <property type="term" value="P:cell communication"/>
    <property type="evidence" value="ECO:0007669"/>
    <property type="project" value="UniProtKB-ARBA"/>
</dbReference>
<dbReference type="SUPFAM" id="SSF55550">
    <property type="entry name" value="SH2 domain"/>
    <property type="match status" value="1"/>
</dbReference>
<dbReference type="SUPFAM" id="SSF56112">
    <property type="entry name" value="Protein kinase-like (PK-like)"/>
    <property type="match status" value="1"/>
</dbReference>
<dbReference type="CDD" id="cd09935">
    <property type="entry name" value="SH2_ABL"/>
    <property type="match status" value="1"/>
</dbReference>
<dbReference type="Gene3D" id="3.30.200.20">
    <property type="entry name" value="Phosphorylase Kinase, domain 1"/>
    <property type="match status" value="1"/>
</dbReference>
<feature type="compositionally biased region" description="Polar residues" evidence="13">
    <location>
        <begin position="1461"/>
        <end position="1476"/>
    </location>
</feature>
<dbReference type="GO" id="GO:0048468">
    <property type="term" value="P:cell development"/>
    <property type="evidence" value="ECO:0007669"/>
    <property type="project" value="UniProtKB-ARBA"/>
</dbReference>
<keyword evidence="8" id="KW-0829">Tyrosine-protein kinase</keyword>
<name>A0A6I8UC48_DROPS</name>
<feature type="compositionally biased region" description="Pro residues" evidence="13">
    <location>
        <begin position="1595"/>
        <end position="1608"/>
    </location>
</feature>
<dbReference type="Pfam" id="PF08919">
    <property type="entry name" value="F_actin_bind"/>
    <property type="match status" value="1"/>
</dbReference>
<reference evidence="18" key="1">
    <citation type="submission" date="2025-08" db="UniProtKB">
        <authorList>
            <consortium name="RefSeq"/>
        </authorList>
    </citation>
    <scope>IDENTIFICATION</scope>
    <source>
        <strain evidence="18">MV-25-SWS-2005</strain>
        <tissue evidence="18">Whole body</tissue>
    </source>
</reference>
<feature type="binding site" evidence="12">
    <location>
        <position position="435"/>
    </location>
    <ligand>
        <name>ATP</name>
        <dbReference type="ChEBI" id="CHEBI:30616"/>
    </ligand>
</feature>
<dbReference type="InterPro" id="IPR000719">
    <property type="entry name" value="Prot_kinase_dom"/>
</dbReference>
<proteinExistence type="predicted"/>
<feature type="compositionally biased region" description="Gly residues" evidence="13">
    <location>
        <begin position="74"/>
        <end position="97"/>
    </location>
</feature>
<keyword evidence="4 12" id="KW-0547">Nucleotide-binding</keyword>
<dbReference type="InterPro" id="IPR001245">
    <property type="entry name" value="Ser-Thr/Tyr_kinase_cat_dom"/>
</dbReference>
<feature type="region of interest" description="Disordered" evidence="13">
    <location>
        <begin position="1092"/>
        <end position="1152"/>
    </location>
</feature>
<feature type="compositionally biased region" description="Low complexity" evidence="13">
    <location>
        <begin position="1536"/>
        <end position="1553"/>
    </location>
</feature>
<feature type="region of interest" description="Disordered" evidence="13">
    <location>
        <begin position="1180"/>
        <end position="1321"/>
    </location>
</feature>
<dbReference type="SMART" id="SM00219">
    <property type="entry name" value="TyrKc"/>
    <property type="match status" value="1"/>
</dbReference>
<dbReference type="Pfam" id="PF07714">
    <property type="entry name" value="PK_Tyr_Ser-Thr"/>
    <property type="match status" value="1"/>
</dbReference>
<feature type="compositionally biased region" description="Low complexity" evidence="13">
    <location>
        <begin position="1034"/>
        <end position="1044"/>
    </location>
</feature>
<feature type="compositionally biased region" description="Polar residues" evidence="13">
    <location>
        <begin position="1141"/>
        <end position="1152"/>
    </location>
</feature>
<dbReference type="FunFam" id="2.30.30.40:FF:000010">
    <property type="entry name" value="Tyrosine-protein kinase"/>
    <property type="match status" value="1"/>
</dbReference>
<feature type="compositionally biased region" description="Low complexity" evidence="13">
    <location>
        <begin position="29"/>
        <end position="48"/>
    </location>
</feature>
<feature type="compositionally biased region" description="Polar residues" evidence="13">
    <location>
        <begin position="1559"/>
        <end position="1569"/>
    </location>
</feature>
<evidence type="ECO:0000256" key="5">
    <source>
        <dbReference type="ARBA" id="ARBA00022777"/>
    </source>
</evidence>
<feature type="domain" description="Protein kinase" evidence="16">
    <location>
        <begin position="396"/>
        <end position="652"/>
    </location>
</feature>
<evidence type="ECO:0000256" key="12">
    <source>
        <dbReference type="PROSITE-ProRule" id="PRU10141"/>
    </source>
</evidence>
<evidence type="ECO:0000256" key="3">
    <source>
        <dbReference type="ARBA" id="ARBA00022679"/>
    </source>
</evidence>
<dbReference type="FunFam" id="1.20.120.330:FF:000014">
    <property type="entry name" value="Abl tyrosine kinase, isoform H"/>
    <property type="match status" value="1"/>
</dbReference>
<dbReference type="PRINTS" id="PR00452">
    <property type="entry name" value="SH3DOMAIN"/>
</dbReference>
<dbReference type="InterPro" id="IPR035837">
    <property type="entry name" value="ABL_SH2"/>
</dbReference>
<feature type="compositionally biased region" description="Gly residues" evidence="13">
    <location>
        <begin position="49"/>
        <end position="58"/>
    </location>
</feature>
<dbReference type="InterPro" id="IPR000980">
    <property type="entry name" value="SH2"/>
</dbReference>
<dbReference type="InterPro" id="IPR008266">
    <property type="entry name" value="Tyr_kinase_AS"/>
</dbReference>
<sequence length="1832" mass="195443">MGAQQGKERGSHSSGGGGGGVPVSCIGLSSSSSPVASVSPHCISAGNSSSGGGGGPLGVGSTLRGSRIKSSTGHGHGSGGGSSGVGGSSSGGGGSGGLSQRSNAHKDARCNPSVGLNIFTEHNGGTKHSSFRGHPGKYHMNLEALLQSRPLPHIPAGSTAASLLENAAELQCSDSGLQCSSLGGHSSSTSVFESTHRWTSKENLLEPGPEEDDPQLFVALYDFQAGGENQLSLKKGEQVRILSYNKSGEWCEAHSDSGNVGWVPSNYVTPLNSLEKHSWYHGPISRNAAEYLLSSGINGSFLVRESESSPGQRSISLRYEGRVYHYRISEDPDGKVFVTQEAKFNTLAELVHHHSVPHEGHGLITPLLYPAPKQNKPTVFPLSPEPDEWEICRTDIMMKHKLGGGQYGEVYEAVWKRYGNTVAVKTLKEDTMALKDFLEEAAIMKEMKHPNLVQLIGVCTREPPFYIITEFMSHGNLLDFLRSAGRETLDAVALLYMATQIASGMSYLESRNYIHRDLAARNCLVGDNKLVKVADFGLARLMRDDTYTAHAGAKFPIKWTAPEGLAYNKFSTKSDVWAFGVLLWEIATYGMSPYPGIDLTDVYHKLEKGYRMERPPGCPPEVYDLMRQCWQWDAADRPTFKSIHHALEHMFQESSITEAVEKQLNASSSSSSHNNPSSSGGGGGGGSNTTSGIVVGGASGTQSAASGASSSASLSLTPQMGKKGLPAASSQCQSSSSLTPNAHQQQQQHDQQQQASTPMSETGSTSTKLSTFSSQGKGNVQMRRTTNKQGKQAPAPPKRTSLLSSSRDSTYREEDPINASGGGGGGGTNQRCNFIDDLNTNGINTSTKFNRNCSYFSQTLSRNFKTQIPTHQQQQQQQYTPQQQIRTAHVQPVQQQQTLAQKQAQPQPLPLPQQKQQQQYSIKKSSSCSSFLYDILFRGLARDINSLTQRYDSETDPAADPDTDATGDSLEPSQAVTPNKMQHSLHGGIGPRSSQHHSSFKRPTPVMGNRGLETRQSKRSQHHPSVPPAAPRDQMQQQQHQQQQPLPNLPNGSSALAAHPITVGALEVMNVKRVVNRYGTLPKGARIGAFLDSLEDSGGEPSSSPTPSPAANGHAAPPARIHPSPKAPSAVGLATPPPQQMIRSNSSGGVTMQNNAAASLNKLQRHRTTTEGTMMTFSSFRAAGSSSSPKRSGVGAGGVAAQPPVPQPALANLEFPPPPLDLPPPPEEFEAVPPPPPPAPESAVQAIQQHLHAQHSNNNVCNTSSNSNNNNDSSTHDVSNTAPSVEEASSRFGVSLRKREPSTDSCSSLGTPPDAAPEKSLMMKEKLITEIKAAGGKESPVSPHLANGSVMSAVSSVHPVDPVSLLVTELAESMNLPKQKMTNGNATATANASAAATAGAPPAGFKAQLKKVEPKKMTTPIAKAEPTSKIIIDFKAHLRRVDKAEQQQQLQQEKPPAPGTGIQQQAVANNANGTLSRSKDDNKKFSHSQAMQKTEIKIDVTNSNVEMETGSGDSGGDLGKRRSTGSINSLKKLWEQQPQPQAQGQAQAQAQPPDYASSAIIQQPSLNGGSSTSTTSQLSPKYGLKAIPMANRPGNRPPPAAPPPPPPTNSTTTTTATATATGIRVQPQPLASSSSIKTSHSTQLFTDDASEESSGQQQPEGLGHTAPENMTQSLYVQNVQNELQGSKQSQPQQKPAVPHKPTKLTIYATPIAKLATDNGSTTGNSTQISRESILELVGLLDGSLKHPVNAISASQWLQLSDKLNILQNSCVIFAENESMPPHSKFHFRELVTRVETQSQHLRSAGSKNMQDNERLLLEVGQSLKQISNALNR</sequence>
<dbReference type="FunFam" id="3.30.200.20:FF:000037">
    <property type="entry name" value="Tyrosine-protein kinase"/>
    <property type="match status" value="1"/>
</dbReference>
<dbReference type="InterPro" id="IPR001452">
    <property type="entry name" value="SH3_domain"/>
</dbReference>
<dbReference type="InParanoid" id="A0A6I8UC48"/>
<dbReference type="PROSITE" id="PS50001">
    <property type="entry name" value="SH2"/>
    <property type="match status" value="1"/>
</dbReference>
<keyword evidence="3" id="KW-0808">Transferase</keyword>
<feature type="region of interest" description="Disordered" evidence="13">
    <location>
        <begin position="662"/>
        <end position="828"/>
    </location>
</feature>
<feature type="domain" description="SH2" evidence="14">
    <location>
        <begin position="279"/>
        <end position="371"/>
    </location>
</feature>
<dbReference type="FunFam" id="3.30.505.10:FF:000004">
    <property type="entry name" value="Tyrosine-protein kinase"/>
    <property type="match status" value="1"/>
</dbReference>
<keyword evidence="5 18" id="KW-0418">Kinase</keyword>
<evidence type="ECO:0000256" key="2">
    <source>
        <dbReference type="ARBA" id="ARBA00022443"/>
    </source>
</evidence>
<feature type="compositionally biased region" description="Low complexity" evidence="13">
    <location>
        <begin position="799"/>
        <end position="808"/>
    </location>
</feature>
<feature type="region of interest" description="Disordered" evidence="13">
    <location>
        <begin position="951"/>
        <end position="1055"/>
    </location>
</feature>
<evidence type="ECO:0000256" key="1">
    <source>
        <dbReference type="ARBA" id="ARBA00011903"/>
    </source>
</evidence>
<feature type="compositionally biased region" description="Low complexity" evidence="13">
    <location>
        <begin position="667"/>
        <end position="678"/>
    </location>
</feature>
<organism evidence="17 18">
    <name type="scientific">Drosophila pseudoobscura pseudoobscura</name>
    <name type="common">Fruit fly</name>
    <dbReference type="NCBI Taxonomy" id="46245"/>
    <lineage>
        <taxon>Eukaryota</taxon>
        <taxon>Metazoa</taxon>
        <taxon>Ecdysozoa</taxon>
        <taxon>Arthropoda</taxon>
        <taxon>Hexapoda</taxon>
        <taxon>Insecta</taxon>
        <taxon>Pterygota</taxon>
        <taxon>Neoptera</taxon>
        <taxon>Endopterygota</taxon>
        <taxon>Diptera</taxon>
        <taxon>Brachycera</taxon>
        <taxon>Muscomorpha</taxon>
        <taxon>Ephydroidea</taxon>
        <taxon>Drosophilidae</taxon>
        <taxon>Drosophila</taxon>
        <taxon>Sophophora</taxon>
    </lineage>
</organism>
<dbReference type="SUPFAM" id="SSF50044">
    <property type="entry name" value="SH3-domain"/>
    <property type="match status" value="1"/>
</dbReference>
<evidence type="ECO:0000256" key="4">
    <source>
        <dbReference type="ARBA" id="ARBA00022741"/>
    </source>
</evidence>
<evidence type="ECO:0000256" key="11">
    <source>
        <dbReference type="PROSITE-ProRule" id="PRU00192"/>
    </source>
</evidence>
<dbReference type="SMART" id="SM00808">
    <property type="entry name" value="FABD"/>
    <property type="match status" value="1"/>
</dbReference>
<dbReference type="PANTHER" id="PTHR24418">
    <property type="entry name" value="TYROSINE-PROTEIN KINASE"/>
    <property type="match status" value="1"/>
</dbReference>
<dbReference type="InterPro" id="IPR036028">
    <property type="entry name" value="SH3-like_dom_sf"/>
</dbReference>
<keyword evidence="17" id="KW-1185">Reference proteome</keyword>
<evidence type="ECO:0000259" key="14">
    <source>
        <dbReference type="PROSITE" id="PS50001"/>
    </source>
</evidence>
<feature type="compositionally biased region" description="Low complexity" evidence="13">
    <location>
        <begin position="729"/>
        <end position="754"/>
    </location>
</feature>
<gene>
    <name evidence="18" type="primary">Abl</name>
</gene>
<feature type="compositionally biased region" description="Acidic residues" evidence="13">
    <location>
        <begin position="954"/>
        <end position="965"/>
    </location>
</feature>